<dbReference type="GO" id="GO:0031267">
    <property type="term" value="F:small GTPase binding"/>
    <property type="evidence" value="ECO:0007669"/>
    <property type="project" value="TreeGrafter"/>
</dbReference>
<dbReference type="InterPro" id="IPR001164">
    <property type="entry name" value="ArfGAP_dom"/>
</dbReference>
<dbReference type="PANTHER" id="PTHR46097">
    <property type="entry name" value="G PROTEIN-COUPLED RECEPTOR KINASE INTERACTING ARFGAP"/>
    <property type="match status" value="1"/>
</dbReference>
<evidence type="ECO:0000313" key="4">
    <source>
        <dbReference type="EMBL" id="CAG2237387.1"/>
    </source>
</evidence>
<accession>A0A8S3TU56</accession>
<dbReference type="OrthoDB" id="5588096at2759"/>
<name>A0A8S3TU56_MYTED</name>
<keyword evidence="5" id="KW-1185">Reference proteome</keyword>
<dbReference type="PRINTS" id="PR00405">
    <property type="entry name" value="REVINTRACTNG"/>
</dbReference>
<reference evidence="4" key="1">
    <citation type="submission" date="2021-03" db="EMBL/GenBank/DDBJ databases">
        <authorList>
            <person name="Bekaert M."/>
        </authorList>
    </citation>
    <scope>NUCLEOTIDE SEQUENCE</scope>
</reference>
<dbReference type="InterPro" id="IPR047161">
    <property type="entry name" value="GIT-like"/>
</dbReference>
<dbReference type="GO" id="GO:0008277">
    <property type="term" value="P:regulation of G protein-coupled receptor signaling pathway"/>
    <property type="evidence" value="ECO:0007669"/>
    <property type="project" value="TreeGrafter"/>
</dbReference>
<dbReference type="Proteomes" id="UP000683360">
    <property type="component" value="Unassembled WGS sequence"/>
</dbReference>
<dbReference type="PROSITE" id="PS50115">
    <property type="entry name" value="ARFGAP"/>
    <property type="match status" value="1"/>
</dbReference>
<proteinExistence type="predicted"/>
<feature type="compositionally biased region" description="Polar residues" evidence="2">
    <location>
        <begin position="181"/>
        <end position="195"/>
    </location>
</feature>
<dbReference type="GO" id="GO:0036465">
    <property type="term" value="P:synaptic vesicle recycling"/>
    <property type="evidence" value="ECO:0007669"/>
    <property type="project" value="TreeGrafter"/>
</dbReference>
<keyword evidence="1" id="KW-0479">Metal-binding</keyword>
<dbReference type="AlphaFoldDB" id="A0A8S3TU56"/>
<dbReference type="GO" id="GO:0005096">
    <property type="term" value="F:GTPase activator activity"/>
    <property type="evidence" value="ECO:0007669"/>
    <property type="project" value="InterPro"/>
</dbReference>
<feature type="compositionally biased region" description="Polar residues" evidence="2">
    <location>
        <begin position="101"/>
        <end position="124"/>
    </location>
</feature>
<evidence type="ECO:0000259" key="3">
    <source>
        <dbReference type="PROSITE" id="PS50115"/>
    </source>
</evidence>
<dbReference type="GO" id="GO:0098793">
    <property type="term" value="C:presynapse"/>
    <property type="evidence" value="ECO:0007669"/>
    <property type="project" value="GOC"/>
</dbReference>
<sequence>MSRVKGRTATEVCADCSAPDPTWASINRGVLICDECCSVHRSLGRHISQIKSLNKGQWSPTLLSMVQHLANHGANSIWEHSLLDPSQSKHGKKKPGPRDQVQVNMGKRNQVTQGPSTVSINPSHSKPGKKETRPQGPSTSKQGKRKTRDQVKEQSKHGKNQGPSTVSIWTLHRVNMGKRNQGPSTESMHPAQSKQGKAETRPQD</sequence>
<dbReference type="GO" id="GO:0007420">
    <property type="term" value="P:brain development"/>
    <property type="evidence" value="ECO:0007669"/>
    <property type="project" value="InterPro"/>
</dbReference>
<dbReference type="Gene3D" id="1.10.220.150">
    <property type="entry name" value="Arf GTPase activating protein"/>
    <property type="match status" value="1"/>
</dbReference>
<keyword evidence="1" id="KW-0862">Zinc</keyword>
<keyword evidence="1" id="KW-0863">Zinc-finger</keyword>
<protein>
    <submittedName>
        <fullName evidence="4">ARF GTPase-activating protein GIT1,ARF GTPase-activating protein GIT2</fullName>
    </submittedName>
</protein>
<dbReference type="GO" id="GO:0032012">
    <property type="term" value="P:regulation of ARF protein signal transduction"/>
    <property type="evidence" value="ECO:0007669"/>
    <property type="project" value="InterPro"/>
</dbReference>
<dbReference type="SMART" id="SM00105">
    <property type="entry name" value="ArfGap"/>
    <property type="match status" value="1"/>
</dbReference>
<dbReference type="CDD" id="cd08833">
    <property type="entry name" value="ArfGap_GIT"/>
    <property type="match status" value="1"/>
</dbReference>
<evidence type="ECO:0000256" key="2">
    <source>
        <dbReference type="SAM" id="MobiDB-lite"/>
    </source>
</evidence>
<evidence type="ECO:0000313" key="5">
    <source>
        <dbReference type="Proteomes" id="UP000683360"/>
    </source>
</evidence>
<feature type="region of interest" description="Disordered" evidence="2">
    <location>
        <begin position="84"/>
        <end position="204"/>
    </location>
</feature>
<organism evidence="4 5">
    <name type="scientific">Mytilus edulis</name>
    <name type="common">Blue mussel</name>
    <dbReference type="NCBI Taxonomy" id="6550"/>
    <lineage>
        <taxon>Eukaryota</taxon>
        <taxon>Metazoa</taxon>
        <taxon>Spiralia</taxon>
        <taxon>Lophotrochozoa</taxon>
        <taxon>Mollusca</taxon>
        <taxon>Bivalvia</taxon>
        <taxon>Autobranchia</taxon>
        <taxon>Pteriomorphia</taxon>
        <taxon>Mytilida</taxon>
        <taxon>Mytiloidea</taxon>
        <taxon>Mytilidae</taxon>
        <taxon>Mytilinae</taxon>
        <taxon>Mytilus</taxon>
    </lineage>
</organism>
<dbReference type="Pfam" id="PF01412">
    <property type="entry name" value="ArfGap"/>
    <property type="match status" value="1"/>
</dbReference>
<dbReference type="InterPro" id="IPR037278">
    <property type="entry name" value="ARFGAP/RecO"/>
</dbReference>
<comment type="caution">
    <text evidence="4">The sequence shown here is derived from an EMBL/GenBank/DDBJ whole genome shotgun (WGS) entry which is preliminary data.</text>
</comment>
<gene>
    <name evidence="4" type="ORF">MEDL_49885</name>
</gene>
<dbReference type="InterPro" id="IPR038508">
    <property type="entry name" value="ArfGAP_dom_sf"/>
</dbReference>
<dbReference type="GO" id="GO:0008270">
    <property type="term" value="F:zinc ion binding"/>
    <property type="evidence" value="ECO:0007669"/>
    <property type="project" value="UniProtKB-KW"/>
</dbReference>
<feature type="domain" description="Arf-GAP" evidence="3">
    <location>
        <begin position="1"/>
        <end position="82"/>
    </location>
</feature>
<dbReference type="EMBL" id="CAJPWZ010002388">
    <property type="protein sequence ID" value="CAG2237387.1"/>
    <property type="molecule type" value="Genomic_DNA"/>
</dbReference>
<dbReference type="SUPFAM" id="SSF57863">
    <property type="entry name" value="ArfGap/RecO-like zinc finger"/>
    <property type="match status" value="1"/>
</dbReference>
<dbReference type="PANTHER" id="PTHR46097:SF3">
    <property type="entry name" value="ARF GTPASE-ACTIVATING PROTEIN GIT"/>
    <property type="match status" value="1"/>
</dbReference>
<evidence type="ECO:0000256" key="1">
    <source>
        <dbReference type="PROSITE-ProRule" id="PRU00288"/>
    </source>
</evidence>